<dbReference type="Proteomes" id="UP000294933">
    <property type="component" value="Unassembled WGS sequence"/>
</dbReference>
<feature type="region of interest" description="Disordered" evidence="1">
    <location>
        <begin position="1"/>
        <end position="28"/>
    </location>
</feature>
<feature type="compositionally biased region" description="Polar residues" evidence="1">
    <location>
        <begin position="178"/>
        <end position="190"/>
    </location>
</feature>
<name>A0A4Y7QEL7_9AGAM</name>
<sequence length="511" mass="56763">MSLTLNSDDVAPSGHRFSTIQTPSPGRYADIRLRSNGRQNQRSTDNISSTIQEAGSLYYDSGFSELDFDDDYQQYASRNNRNIEMKGNFGDVVFSNDEEMMHVANQVQEQESGHLLDHFPDTWSSSDIFSDEQEGWRVERRALKSTSNGVMDKTVNDENRFQTPKNQPSLLHSRLTDFTTVSSPDGTTSRPIEDLVSQRLPLKDLNGPPRISYMQNSSSTDSKDQRDSQMQGEHSNACGFESAVALDLNLCDAWVALDDVLGLKPCYDAYMGDPLEGILSHDRSGLGHKRSHMNDCSMVVPRIFRDDEMAVDLTASGGPQLSADGDIHCSHKSFHTLDGFEVGPHGKDVDPCNTPLSYLLGSSSHKFSSPPQSREEIIQPLTPQSFHDGTLCGLLIQERMNQGLQQSDDITFASHSQTFNAPGEPYAHLNRVQFPTTSPVLKPNDSQTELAPDFSMILEDPHPVAHSPEHEIVKNSQHISPVSSDRNIAENADNVIDGPDLFANFQDDEEE</sequence>
<accession>A0A4Y7QEL7</accession>
<keyword evidence="3" id="KW-1185">Reference proteome</keyword>
<organism evidence="2 3">
    <name type="scientific">Rickenella mellea</name>
    <dbReference type="NCBI Taxonomy" id="50990"/>
    <lineage>
        <taxon>Eukaryota</taxon>
        <taxon>Fungi</taxon>
        <taxon>Dikarya</taxon>
        <taxon>Basidiomycota</taxon>
        <taxon>Agaricomycotina</taxon>
        <taxon>Agaricomycetes</taxon>
        <taxon>Hymenochaetales</taxon>
        <taxon>Rickenellaceae</taxon>
        <taxon>Rickenella</taxon>
    </lineage>
</organism>
<protein>
    <submittedName>
        <fullName evidence="2">Uncharacterized protein</fullName>
    </submittedName>
</protein>
<evidence type="ECO:0000256" key="1">
    <source>
        <dbReference type="SAM" id="MobiDB-lite"/>
    </source>
</evidence>
<reference evidence="2 3" key="1">
    <citation type="submission" date="2018-06" db="EMBL/GenBank/DDBJ databases">
        <title>A transcriptomic atlas of mushroom development highlights an independent origin of complex multicellularity.</title>
        <authorList>
            <consortium name="DOE Joint Genome Institute"/>
            <person name="Krizsan K."/>
            <person name="Almasi E."/>
            <person name="Merenyi Z."/>
            <person name="Sahu N."/>
            <person name="Viragh M."/>
            <person name="Koszo T."/>
            <person name="Mondo S."/>
            <person name="Kiss B."/>
            <person name="Balint B."/>
            <person name="Kues U."/>
            <person name="Barry K."/>
            <person name="Hegedus J.C."/>
            <person name="Henrissat B."/>
            <person name="Johnson J."/>
            <person name="Lipzen A."/>
            <person name="Ohm R."/>
            <person name="Nagy I."/>
            <person name="Pangilinan J."/>
            <person name="Yan J."/>
            <person name="Xiong Y."/>
            <person name="Grigoriev I.V."/>
            <person name="Hibbett D.S."/>
            <person name="Nagy L.G."/>
        </authorList>
    </citation>
    <scope>NUCLEOTIDE SEQUENCE [LARGE SCALE GENOMIC DNA]</scope>
    <source>
        <strain evidence="2 3">SZMC22713</strain>
    </source>
</reference>
<feature type="region of interest" description="Disordered" evidence="1">
    <location>
        <begin position="492"/>
        <end position="511"/>
    </location>
</feature>
<evidence type="ECO:0000313" key="2">
    <source>
        <dbReference type="EMBL" id="TDL25776.1"/>
    </source>
</evidence>
<dbReference type="EMBL" id="ML170163">
    <property type="protein sequence ID" value="TDL25776.1"/>
    <property type="molecule type" value="Genomic_DNA"/>
</dbReference>
<dbReference type="VEuPathDB" id="FungiDB:BD410DRAFT_784799"/>
<evidence type="ECO:0000313" key="3">
    <source>
        <dbReference type="Proteomes" id="UP000294933"/>
    </source>
</evidence>
<gene>
    <name evidence="2" type="ORF">BD410DRAFT_784799</name>
</gene>
<dbReference type="AlphaFoldDB" id="A0A4Y7QEL7"/>
<feature type="region of interest" description="Disordered" evidence="1">
    <location>
        <begin position="178"/>
        <end position="234"/>
    </location>
</feature>
<proteinExistence type="predicted"/>